<keyword evidence="1" id="KW-0134">Cell wall</keyword>
<evidence type="ECO:0000313" key="8">
    <source>
        <dbReference type="EMBL" id="PWF27075.1"/>
    </source>
</evidence>
<evidence type="ECO:0000256" key="2">
    <source>
        <dbReference type="ARBA" id="ARBA00022525"/>
    </source>
</evidence>
<keyword evidence="6" id="KW-1133">Transmembrane helix</keyword>
<proteinExistence type="predicted"/>
<comment type="caution">
    <text evidence="8">The sequence shown here is derived from an EMBL/GenBank/DDBJ whole genome shotgun (WGS) entry which is preliminary data.</text>
</comment>
<feature type="transmembrane region" description="Helical" evidence="6">
    <location>
        <begin position="70"/>
        <end position="90"/>
    </location>
</feature>
<keyword evidence="6" id="KW-0472">Membrane</keyword>
<protein>
    <recommendedName>
        <fullName evidence="7">Gram-positive cocci surface proteins LPxTG domain-containing protein</fullName>
    </recommendedName>
</protein>
<gene>
    <name evidence="8" type="ORF">DD236_01315</name>
</gene>
<organism evidence="8 9">
    <name type="scientific">Ancrocorticia populi</name>
    <dbReference type="NCBI Taxonomy" id="2175228"/>
    <lineage>
        <taxon>Bacteria</taxon>
        <taxon>Bacillati</taxon>
        <taxon>Actinomycetota</taxon>
        <taxon>Actinomycetes</taxon>
        <taxon>Actinomycetales</taxon>
        <taxon>Actinomycetaceae</taxon>
        <taxon>Ancrocorticia</taxon>
    </lineage>
</organism>
<keyword evidence="2" id="KW-0964">Secreted</keyword>
<keyword evidence="4" id="KW-0572">Peptidoglycan-anchor</keyword>
<dbReference type="InterPro" id="IPR019931">
    <property type="entry name" value="LPXTG_anchor"/>
</dbReference>
<feature type="compositionally biased region" description="Low complexity" evidence="5">
    <location>
        <begin position="1"/>
        <end position="13"/>
    </location>
</feature>
<evidence type="ECO:0000313" key="9">
    <source>
        <dbReference type="Proteomes" id="UP000245283"/>
    </source>
</evidence>
<keyword evidence="6" id="KW-0812">Transmembrane</keyword>
<feature type="region of interest" description="Disordered" evidence="5">
    <location>
        <begin position="1"/>
        <end position="65"/>
    </location>
</feature>
<evidence type="ECO:0000256" key="6">
    <source>
        <dbReference type="SAM" id="Phobius"/>
    </source>
</evidence>
<dbReference type="EMBL" id="QETB01000001">
    <property type="protein sequence ID" value="PWF27075.1"/>
    <property type="molecule type" value="Genomic_DNA"/>
</dbReference>
<sequence>MTPSTSTSLTPSTKPVAPVATADIPLPTEQRNEKVPATASERAAAQQATATTAQSETAQTTSAELPNTGASVAILGATAAGLVGAGGLLVRRGKHHRISEGA</sequence>
<dbReference type="NCBIfam" id="TIGR01167">
    <property type="entry name" value="LPXTG_anchor"/>
    <property type="match status" value="1"/>
</dbReference>
<evidence type="ECO:0000256" key="1">
    <source>
        <dbReference type="ARBA" id="ARBA00022512"/>
    </source>
</evidence>
<dbReference type="AlphaFoldDB" id="A0A2V1K9B7"/>
<name>A0A2V1K9B7_9ACTO</name>
<evidence type="ECO:0000256" key="3">
    <source>
        <dbReference type="ARBA" id="ARBA00022729"/>
    </source>
</evidence>
<reference evidence="9" key="1">
    <citation type="submission" date="2018-05" db="EMBL/GenBank/DDBJ databases">
        <authorList>
            <person name="Li Y."/>
        </authorList>
    </citation>
    <scope>NUCLEOTIDE SEQUENCE [LARGE SCALE GENOMIC DNA]</scope>
    <source>
        <strain evidence="9">sk1b4</strain>
    </source>
</reference>
<evidence type="ECO:0000256" key="4">
    <source>
        <dbReference type="ARBA" id="ARBA00023088"/>
    </source>
</evidence>
<evidence type="ECO:0000259" key="7">
    <source>
        <dbReference type="Pfam" id="PF00746"/>
    </source>
</evidence>
<keyword evidence="3" id="KW-0732">Signal</keyword>
<keyword evidence="9" id="KW-1185">Reference proteome</keyword>
<accession>A0A2V1K9B7</accession>
<dbReference type="Pfam" id="PF00746">
    <property type="entry name" value="Gram_pos_anchor"/>
    <property type="match status" value="1"/>
</dbReference>
<feature type="domain" description="Gram-positive cocci surface proteins LPxTG" evidence="7">
    <location>
        <begin position="60"/>
        <end position="94"/>
    </location>
</feature>
<feature type="compositionally biased region" description="Low complexity" evidence="5">
    <location>
        <begin position="37"/>
        <end position="64"/>
    </location>
</feature>
<dbReference type="Proteomes" id="UP000245283">
    <property type="component" value="Unassembled WGS sequence"/>
</dbReference>
<evidence type="ECO:0000256" key="5">
    <source>
        <dbReference type="SAM" id="MobiDB-lite"/>
    </source>
</evidence>